<evidence type="ECO:0000313" key="2">
    <source>
        <dbReference type="Proteomes" id="UP001324794"/>
    </source>
</evidence>
<sequence>MHIGKFRHQINVSNEFSQLSRDDEEAACMLAEKGHFRQACYCIVQAMEKLIRAKIFSLVNANIEYFRIRNQTHSIDSAVDFLIEIISNDQTIREQVSSQLKYHVLGDTKYSYLHNNLRYPSYFNKYNSYSILEVDFRDFELLMNRFKLLKKFLHDLHKFS</sequence>
<accession>A0ABZ0YIQ6</accession>
<proteinExistence type="predicted"/>
<dbReference type="Proteomes" id="UP001324794">
    <property type="component" value="Chromosome"/>
</dbReference>
<reference evidence="1 2" key="1">
    <citation type="submission" date="2023-11" db="EMBL/GenBank/DDBJ databases">
        <title>MicrobeMod: A computational toolkit for identifying prokaryotic methylation and restriction-modification with nanopore sequencing.</title>
        <authorList>
            <person name="Crits-Christoph A."/>
            <person name="Kang S.C."/>
            <person name="Lee H."/>
            <person name="Ostrov N."/>
        </authorList>
    </citation>
    <scope>NUCLEOTIDE SEQUENCE [LARGE SCALE GENOMIC DNA]</scope>
    <source>
        <strain evidence="1 2">ATCC BAA-805</strain>
    </source>
</reference>
<dbReference type="EMBL" id="CP140255">
    <property type="protein sequence ID" value="WQH11783.1"/>
    <property type="molecule type" value="Genomic_DNA"/>
</dbReference>
<protein>
    <submittedName>
        <fullName evidence="1">HEPN domain-containing protein</fullName>
    </submittedName>
</protein>
<dbReference type="Gene3D" id="1.20.120.330">
    <property type="entry name" value="Nucleotidyltransferases domain 2"/>
    <property type="match status" value="1"/>
</dbReference>
<name>A0ABZ0YIQ6_9GAMM</name>
<dbReference type="RefSeq" id="WP_223288980.1">
    <property type="nucleotide sequence ID" value="NZ_CP140255.1"/>
</dbReference>
<evidence type="ECO:0000313" key="1">
    <source>
        <dbReference type="EMBL" id="WQH11783.1"/>
    </source>
</evidence>
<organism evidence="1 2">
    <name type="scientific">Vreelandella neptunia</name>
    <dbReference type="NCBI Taxonomy" id="115551"/>
    <lineage>
        <taxon>Bacteria</taxon>
        <taxon>Pseudomonadati</taxon>
        <taxon>Pseudomonadota</taxon>
        <taxon>Gammaproteobacteria</taxon>
        <taxon>Oceanospirillales</taxon>
        <taxon>Halomonadaceae</taxon>
        <taxon>Vreelandella</taxon>
    </lineage>
</organism>
<dbReference type="SUPFAM" id="SSF81593">
    <property type="entry name" value="Nucleotidyltransferase substrate binding subunit/domain"/>
    <property type="match status" value="1"/>
</dbReference>
<gene>
    <name evidence="1" type="ORF">SR894_16710</name>
</gene>
<keyword evidence="2" id="KW-1185">Reference proteome</keyword>